<evidence type="ECO:0000313" key="3">
    <source>
        <dbReference type="Proteomes" id="UP001350748"/>
    </source>
</evidence>
<protein>
    <submittedName>
        <fullName evidence="2">ROK family protein</fullName>
    </submittedName>
</protein>
<evidence type="ECO:0000256" key="1">
    <source>
        <dbReference type="ARBA" id="ARBA00006479"/>
    </source>
</evidence>
<dbReference type="PANTHER" id="PTHR18964">
    <property type="entry name" value="ROK (REPRESSOR, ORF, KINASE) FAMILY"/>
    <property type="match status" value="1"/>
</dbReference>
<name>A0ABU7XGK6_9HYPH</name>
<gene>
    <name evidence="2" type="ORF">V3H18_06430</name>
</gene>
<dbReference type="EMBL" id="JAZHYN010000013">
    <property type="protein sequence ID" value="MEF3366172.1"/>
    <property type="molecule type" value="Genomic_DNA"/>
</dbReference>
<comment type="caution">
    <text evidence="2">The sequence shown here is derived from an EMBL/GenBank/DDBJ whole genome shotgun (WGS) entry which is preliminary data.</text>
</comment>
<accession>A0ABU7XGK6</accession>
<dbReference type="CDD" id="cd23763">
    <property type="entry name" value="ASKHA_ATPase_ROK"/>
    <property type="match status" value="1"/>
</dbReference>
<dbReference type="PANTHER" id="PTHR18964:SF149">
    <property type="entry name" value="BIFUNCTIONAL UDP-N-ACETYLGLUCOSAMINE 2-EPIMERASE_N-ACETYLMANNOSAMINE KINASE"/>
    <property type="match status" value="1"/>
</dbReference>
<dbReference type="Proteomes" id="UP001350748">
    <property type="component" value="Unassembled WGS sequence"/>
</dbReference>
<sequence length="270" mass="28522">MYVVVDIGGTKTRFAGAKNLDAFVAPQIVATAQDYRAGLETLREAAAKASEGASIDAIVIGVPGVLSRDKRVLVHAPNLPQWNGAAIAADVEAMLGARVILENDAALVGLGEATAGAGKGSAILAYVTISTGVNGARIVDGAIDRATYGFEIGEQYLDGVAQTFEELVSGHAIGARFGVLPRELGKDHPIWEELARIVALALHNTIAYWSPDRIVMGGAMMDEIGIQIDRIEAHLRALPRKNPALPDIVHASLGDYGGLWGGMARLRRRI</sequence>
<comment type="similarity">
    <text evidence="1">Belongs to the ROK (NagC/XylR) family.</text>
</comment>
<dbReference type="InterPro" id="IPR000600">
    <property type="entry name" value="ROK"/>
</dbReference>
<keyword evidence="3" id="KW-1185">Reference proteome</keyword>
<proteinExistence type="inferred from homology"/>
<dbReference type="SUPFAM" id="SSF53067">
    <property type="entry name" value="Actin-like ATPase domain"/>
    <property type="match status" value="1"/>
</dbReference>
<dbReference type="Gene3D" id="3.30.420.40">
    <property type="match status" value="2"/>
</dbReference>
<dbReference type="InterPro" id="IPR043129">
    <property type="entry name" value="ATPase_NBD"/>
</dbReference>
<organism evidence="2 3">
    <name type="scientific">Methylocystis borbori</name>
    <dbReference type="NCBI Taxonomy" id="3118750"/>
    <lineage>
        <taxon>Bacteria</taxon>
        <taxon>Pseudomonadati</taxon>
        <taxon>Pseudomonadota</taxon>
        <taxon>Alphaproteobacteria</taxon>
        <taxon>Hyphomicrobiales</taxon>
        <taxon>Methylocystaceae</taxon>
        <taxon>Methylocystis</taxon>
    </lineage>
</organism>
<evidence type="ECO:0000313" key="2">
    <source>
        <dbReference type="EMBL" id="MEF3366172.1"/>
    </source>
</evidence>
<dbReference type="Pfam" id="PF00480">
    <property type="entry name" value="ROK"/>
    <property type="match status" value="1"/>
</dbReference>
<dbReference type="RefSeq" id="WP_332081152.1">
    <property type="nucleotide sequence ID" value="NZ_JAZHYN010000013.1"/>
</dbReference>
<reference evidence="2 3" key="1">
    <citation type="submission" date="2024-02" db="EMBL/GenBank/DDBJ databases">
        <authorList>
            <person name="Grouzdev D."/>
        </authorList>
    </citation>
    <scope>NUCLEOTIDE SEQUENCE [LARGE SCALE GENOMIC DNA]</scope>
    <source>
        <strain evidence="2 3">9N</strain>
    </source>
</reference>